<dbReference type="InterPro" id="IPR003892">
    <property type="entry name" value="CUE"/>
</dbReference>
<dbReference type="GO" id="GO:0006511">
    <property type="term" value="P:ubiquitin-dependent protein catabolic process"/>
    <property type="evidence" value="ECO:0007669"/>
    <property type="project" value="TreeGrafter"/>
</dbReference>
<dbReference type="SMART" id="SM00546">
    <property type="entry name" value="CUE"/>
    <property type="match status" value="1"/>
</dbReference>
<gene>
    <name evidence="3" type="ORF">LANO_0H23134G</name>
</gene>
<dbReference type="PROSITE" id="PS51140">
    <property type="entry name" value="CUE"/>
    <property type="match status" value="1"/>
</dbReference>
<dbReference type="CDD" id="cd14372">
    <property type="entry name" value="CUE_Cue5p_like"/>
    <property type="match status" value="1"/>
</dbReference>
<feature type="compositionally biased region" description="Acidic residues" evidence="1">
    <location>
        <begin position="449"/>
        <end position="463"/>
    </location>
</feature>
<dbReference type="PANTHER" id="PTHR16461">
    <property type="entry name" value="TOLL-INTERACTING PROTEIN"/>
    <property type="match status" value="1"/>
</dbReference>
<feature type="compositionally biased region" description="Basic and acidic residues" evidence="1">
    <location>
        <begin position="1"/>
        <end position="10"/>
    </location>
</feature>
<dbReference type="GO" id="GO:0043130">
    <property type="term" value="F:ubiquitin binding"/>
    <property type="evidence" value="ECO:0007669"/>
    <property type="project" value="InterPro"/>
</dbReference>
<sequence>MADSENKEVVDEVPLVEETKEVLIEEAGIPTPKDKEPSEEQTEATIASEGVGKSSDLTTEQSVEEAKIPAVKAAEISSTKPTETAPSSEDLEFAEERPPLPDRGSSTRHIPQNPILVELTEAFPGIEVKYVNAVLIASQGALDPAFNALLFLSDPSFEAEAAVPTAPPDNIKAASASAPINQLEQDEILARQLDAQFNKSRTSHGQSSSRTFEDERIARNKRIRNRQKEYERGTAQGRRPLTSEEEKYYNQLGDEDEEDDFISQLMDKDLPEIREKFGRQVQETGKKVNEWISGFRKNWSQEQSQDSRYSDYPEYSQRGDASQTNSNRRRSSSGSDYEHYARPEHRTARFNSFGAKEGDDSVDTSTRLASHGISIYNKDANEGDQDDDVGPQLPSRNKPKDVQPETTYIDTPEAGTRKKWQPLSPEPMVATPSKTNVTASKKKTRSGYDDNENEFLINSDDEL</sequence>
<proteinExistence type="predicted"/>
<dbReference type="EMBL" id="LT598447">
    <property type="protein sequence ID" value="SCV06147.1"/>
    <property type="molecule type" value="Genomic_DNA"/>
</dbReference>
<dbReference type="GO" id="GO:0005737">
    <property type="term" value="C:cytoplasm"/>
    <property type="evidence" value="ECO:0007669"/>
    <property type="project" value="TreeGrafter"/>
</dbReference>
<feature type="domain" description="CUE" evidence="2">
    <location>
        <begin position="111"/>
        <end position="154"/>
    </location>
</feature>
<dbReference type="SUPFAM" id="SSF46934">
    <property type="entry name" value="UBA-like"/>
    <property type="match status" value="1"/>
</dbReference>
<evidence type="ECO:0000259" key="2">
    <source>
        <dbReference type="PROSITE" id="PS51140"/>
    </source>
</evidence>
<dbReference type="InterPro" id="IPR009060">
    <property type="entry name" value="UBA-like_sf"/>
</dbReference>
<feature type="compositionally biased region" description="Polar residues" evidence="1">
    <location>
        <begin position="76"/>
        <end position="87"/>
    </location>
</feature>
<accession>A0A1G4KNY6</accession>
<dbReference type="PANTHER" id="PTHR16461:SF5">
    <property type="entry name" value="TOLL-INTERACTING PROTEIN"/>
    <property type="match status" value="1"/>
</dbReference>
<name>A0A1G4KNY6_9SACH</name>
<feature type="region of interest" description="Disordered" evidence="1">
    <location>
        <begin position="218"/>
        <end position="245"/>
    </location>
</feature>
<dbReference type="Proteomes" id="UP000189911">
    <property type="component" value="Chromosome H"/>
</dbReference>
<dbReference type="OrthoDB" id="9942608at2759"/>
<evidence type="ECO:0000313" key="3">
    <source>
        <dbReference type="EMBL" id="SCV06147.1"/>
    </source>
</evidence>
<reference evidence="4" key="1">
    <citation type="submission" date="2016-03" db="EMBL/GenBank/DDBJ databases">
        <authorList>
            <person name="Devillers Hugo."/>
        </authorList>
    </citation>
    <scope>NUCLEOTIDE SEQUENCE [LARGE SCALE GENOMIC DNA]</scope>
</reference>
<feature type="region of interest" description="Disordered" evidence="1">
    <location>
        <begin position="1"/>
        <end position="110"/>
    </location>
</feature>
<evidence type="ECO:0000313" key="4">
    <source>
        <dbReference type="Proteomes" id="UP000189911"/>
    </source>
</evidence>
<organism evidence="3 4">
    <name type="scientific">Lachancea nothofagi CBS 11611</name>
    <dbReference type="NCBI Taxonomy" id="1266666"/>
    <lineage>
        <taxon>Eukaryota</taxon>
        <taxon>Fungi</taxon>
        <taxon>Dikarya</taxon>
        <taxon>Ascomycota</taxon>
        <taxon>Saccharomycotina</taxon>
        <taxon>Saccharomycetes</taxon>
        <taxon>Saccharomycetales</taxon>
        <taxon>Saccharomycetaceae</taxon>
        <taxon>Lachancea</taxon>
    </lineage>
</organism>
<dbReference type="AlphaFoldDB" id="A0A1G4KNY6"/>
<feature type="compositionally biased region" description="Basic and acidic residues" evidence="1">
    <location>
        <begin position="336"/>
        <end position="347"/>
    </location>
</feature>
<protein>
    <submittedName>
        <fullName evidence="3">LANO_0H23134g1_1</fullName>
    </submittedName>
</protein>
<dbReference type="GO" id="GO:0031624">
    <property type="term" value="F:ubiquitin conjugating enzyme binding"/>
    <property type="evidence" value="ECO:0007669"/>
    <property type="project" value="TreeGrafter"/>
</dbReference>
<keyword evidence="4" id="KW-1185">Reference proteome</keyword>
<dbReference type="Gene3D" id="1.10.8.10">
    <property type="entry name" value="DNA helicase RuvA subunit, C-terminal domain"/>
    <property type="match status" value="1"/>
</dbReference>
<evidence type="ECO:0000256" key="1">
    <source>
        <dbReference type="SAM" id="MobiDB-lite"/>
    </source>
</evidence>
<feature type="region of interest" description="Disordered" evidence="1">
    <location>
        <begin position="299"/>
        <end position="463"/>
    </location>
</feature>
<dbReference type="InterPro" id="IPR041807">
    <property type="entry name" value="Cue5/Don1_CUE"/>
</dbReference>
<dbReference type="Pfam" id="PF02845">
    <property type="entry name" value="CUE"/>
    <property type="match status" value="1"/>
</dbReference>
<dbReference type="FunFam" id="1.10.8.10:FF:000064">
    <property type="entry name" value="Similar to CUE domain-containing protein"/>
    <property type="match status" value="1"/>
</dbReference>